<evidence type="ECO:0000256" key="5">
    <source>
        <dbReference type="RuleBase" id="RU003750"/>
    </source>
</evidence>
<dbReference type="GO" id="GO:0004307">
    <property type="term" value="F:ethanolaminephosphotransferase activity"/>
    <property type="evidence" value="ECO:0007669"/>
    <property type="project" value="TreeGrafter"/>
</dbReference>
<dbReference type="InterPro" id="IPR014472">
    <property type="entry name" value="CHOPT"/>
</dbReference>
<comment type="subcellular location">
    <subcellularLocation>
        <location evidence="1">Membrane</location>
    </subcellularLocation>
</comment>
<proteinExistence type="inferred from homology"/>
<comment type="similarity">
    <text evidence="2 5">Belongs to the CDP-alcohol phosphatidyltransferase class-I family.</text>
</comment>
<accession>A0A1S0TKE0</accession>
<keyword evidence="3 5" id="KW-0808">Transferase</keyword>
<gene>
    <name evidence="6" type="ORF">LOAG_12927</name>
</gene>
<evidence type="ECO:0000256" key="1">
    <source>
        <dbReference type="ARBA" id="ARBA00004370"/>
    </source>
</evidence>
<dbReference type="GeneID" id="9950396"/>
<dbReference type="InterPro" id="IPR043130">
    <property type="entry name" value="CDP-OH_PTrfase_TM_dom"/>
</dbReference>
<keyword evidence="4" id="KW-0472">Membrane</keyword>
<evidence type="ECO:0000256" key="4">
    <source>
        <dbReference type="ARBA" id="ARBA00023136"/>
    </source>
</evidence>
<protein>
    <submittedName>
        <fullName evidence="6">Uncharacterized protein</fullName>
    </submittedName>
</protein>
<dbReference type="Gene3D" id="1.20.120.1760">
    <property type="match status" value="1"/>
</dbReference>
<dbReference type="PROSITE" id="PS00379">
    <property type="entry name" value="CDP_ALCOHOL_P_TRANSF"/>
    <property type="match status" value="1"/>
</dbReference>
<dbReference type="OMA" id="AYLIDEW"/>
<organism evidence="6">
    <name type="scientific">Loa loa</name>
    <name type="common">Eye worm</name>
    <name type="synonym">Filaria loa</name>
    <dbReference type="NCBI Taxonomy" id="7209"/>
    <lineage>
        <taxon>Eukaryota</taxon>
        <taxon>Metazoa</taxon>
        <taxon>Ecdysozoa</taxon>
        <taxon>Nematoda</taxon>
        <taxon>Chromadorea</taxon>
        <taxon>Rhabditida</taxon>
        <taxon>Spirurina</taxon>
        <taxon>Spiruromorpha</taxon>
        <taxon>Filarioidea</taxon>
        <taxon>Onchocercidae</taxon>
        <taxon>Loa</taxon>
    </lineage>
</organism>
<dbReference type="PANTHER" id="PTHR10414">
    <property type="entry name" value="ETHANOLAMINEPHOSPHOTRANSFERASE"/>
    <property type="match status" value="1"/>
</dbReference>
<dbReference type="EMBL" id="JH712453">
    <property type="protein sequence ID" value="EFO15582.2"/>
    <property type="molecule type" value="Genomic_DNA"/>
</dbReference>
<dbReference type="GO" id="GO:0005789">
    <property type="term" value="C:endoplasmic reticulum membrane"/>
    <property type="evidence" value="ECO:0007669"/>
    <property type="project" value="TreeGrafter"/>
</dbReference>
<dbReference type="InterPro" id="IPR048254">
    <property type="entry name" value="CDP_ALCOHOL_P_TRANSF_CS"/>
</dbReference>
<dbReference type="InterPro" id="IPR000462">
    <property type="entry name" value="CDP-OH_P_trans"/>
</dbReference>
<dbReference type="KEGG" id="loa:LOAG_12927"/>
<evidence type="ECO:0000256" key="2">
    <source>
        <dbReference type="ARBA" id="ARBA00010441"/>
    </source>
</evidence>
<dbReference type="Pfam" id="PF01066">
    <property type="entry name" value="CDP-OH_P_transf"/>
    <property type="match status" value="1"/>
</dbReference>
<dbReference type="RefSeq" id="XP_003148487.2">
    <property type="nucleotide sequence ID" value="XM_003148439.2"/>
</dbReference>
<dbReference type="InParanoid" id="A0A1S0TKE0"/>
<dbReference type="OrthoDB" id="5832922at2759"/>
<sequence length="143" mass="16506">MICAIFSFWSHAYDGIDGLQARRTLSVSPVGEFFDHALDACKILPFVMTLFAPFDESESRISPFCSLMLLIEILAAFTCGFWEQYITNTLHVSWCFDGFYVAQILHILAYFDGERLVTAYLIDEWRVCDLVMFIFNGNINFLR</sequence>
<dbReference type="PANTHER" id="PTHR10414:SF71">
    <property type="entry name" value="FI05338P"/>
    <property type="match status" value="1"/>
</dbReference>
<dbReference type="AlphaFoldDB" id="A0A1S0TKE0"/>
<dbReference type="CTD" id="9950396"/>
<evidence type="ECO:0000313" key="6">
    <source>
        <dbReference type="EMBL" id="EFO15582.2"/>
    </source>
</evidence>
<name>A0A1S0TKE0_LOALO</name>
<dbReference type="GO" id="GO:0006646">
    <property type="term" value="P:phosphatidylethanolamine biosynthetic process"/>
    <property type="evidence" value="ECO:0007669"/>
    <property type="project" value="TreeGrafter"/>
</dbReference>
<dbReference type="GO" id="GO:0005794">
    <property type="term" value="C:Golgi apparatus"/>
    <property type="evidence" value="ECO:0007669"/>
    <property type="project" value="TreeGrafter"/>
</dbReference>
<reference evidence="6" key="1">
    <citation type="submission" date="2012-04" db="EMBL/GenBank/DDBJ databases">
        <title>The Genome Sequence of Loa loa.</title>
        <authorList>
            <consortium name="The Broad Institute Genome Sequencing Platform"/>
            <consortium name="Broad Institute Genome Sequencing Center for Infectious Disease"/>
            <person name="Nutman T.B."/>
            <person name="Fink D.L."/>
            <person name="Russ C."/>
            <person name="Young S."/>
            <person name="Zeng Q."/>
            <person name="Gargeya S."/>
            <person name="Alvarado L."/>
            <person name="Berlin A."/>
            <person name="Chapman S.B."/>
            <person name="Chen Z."/>
            <person name="Freedman E."/>
            <person name="Gellesch M."/>
            <person name="Goldberg J."/>
            <person name="Griggs A."/>
            <person name="Gujja S."/>
            <person name="Heilman E.R."/>
            <person name="Heiman D."/>
            <person name="Howarth C."/>
            <person name="Mehta T."/>
            <person name="Neiman D."/>
            <person name="Pearson M."/>
            <person name="Roberts A."/>
            <person name="Saif S."/>
            <person name="Shea T."/>
            <person name="Shenoy N."/>
            <person name="Sisk P."/>
            <person name="Stolte C."/>
            <person name="Sykes S."/>
            <person name="White J."/>
            <person name="Yandava C."/>
            <person name="Haas B."/>
            <person name="Henn M.R."/>
            <person name="Nusbaum C."/>
            <person name="Birren B."/>
        </authorList>
    </citation>
    <scope>NUCLEOTIDE SEQUENCE [LARGE SCALE GENOMIC DNA]</scope>
</reference>
<evidence type="ECO:0000256" key="3">
    <source>
        <dbReference type="ARBA" id="ARBA00022679"/>
    </source>
</evidence>